<evidence type="ECO:0000313" key="20">
    <source>
        <dbReference type="EMBL" id="MBE6832117.1"/>
    </source>
</evidence>
<keyword evidence="10 15" id="KW-0521">NADP</keyword>
<dbReference type="Gene3D" id="3.40.430.10">
    <property type="entry name" value="Dihydrofolate Reductase, subunit A"/>
    <property type="match status" value="1"/>
</dbReference>
<comment type="similarity">
    <text evidence="4 15">In the N-terminal section; belongs to the cytidine and deoxycytidylate deaminase family.</text>
</comment>
<keyword evidence="6 15" id="KW-0686">Riboflavin biosynthesis</keyword>
<dbReference type="SUPFAM" id="SSF53597">
    <property type="entry name" value="Dihydrofolate reductase-like"/>
    <property type="match status" value="1"/>
</dbReference>
<comment type="cofactor">
    <cofactor evidence="15 18">
        <name>Zn(2+)</name>
        <dbReference type="ChEBI" id="CHEBI:29105"/>
    </cofactor>
    <text evidence="15 18">Binds 1 zinc ion.</text>
</comment>
<dbReference type="GO" id="GO:0008270">
    <property type="term" value="F:zinc ion binding"/>
    <property type="evidence" value="ECO:0007669"/>
    <property type="project" value="InterPro"/>
</dbReference>
<feature type="active site" description="Proton donor" evidence="16">
    <location>
        <position position="52"/>
    </location>
</feature>
<evidence type="ECO:0000256" key="14">
    <source>
        <dbReference type="ARBA" id="ARBA00049886"/>
    </source>
</evidence>
<keyword evidence="12" id="KW-0511">Multifunctional enzyme</keyword>
<dbReference type="FunFam" id="3.40.140.10:FF:000025">
    <property type="entry name" value="Riboflavin biosynthesis protein RibD"/>
    <property type="match status" value="1"/>
</dbReference>
<evidence type="ECO:0000256" key="12">
    <source>
        <dbReference type="ARBA" id="ARBA00023268"/>
    </source>
</evidence>
<evidence type="ECO:0000256" key="7">
    <source>
        <dbReference type="ARBA" id="ARBA00022723"/>
    </source>
</evidence>
<evidence type="ECO:0000256" key="4">
    <source>
        <dbReference type="ARBA" id="ARBA00005259"/>
    </source>
</evidence>
<comment type="pathway">
    <text evidence="3 15">Cofactor biosynthesis; riboflavin biosynthesis; 5-amino-6-(D-ribitylamino)uracil from GTP: step 3/4.</text>
</comment>
<evidence type="ECO:0000256" key="8">
    <source>
        <dbReference type="ARBA" id="ARBA00022801"/>
    </source>
</evidence>
<accession>A0A928KNZ6</accession>
<dbReference type="PIRSF" id="PIRSF006769">
    <property type="entry name" value="RibD"/>
    <property type="match status" value="1"/>
</dbReference>
<dbReference type="PROSITE" id="PS51747">
    <property type="entry name" value="CYT_DCMP_DEAMINASES_2"/>
    <property type="match status" value="1"/>
</dbReference>
<keyword evidence="8 15" id="KW-0378">Hydrolase</keyword>
<evidence type="ECO:0000256" key="9">
    <source>
        <dbReference type="ARBA" id="ARBA00022833"/>
    </source>
</evidence>
<dbReference type="Gene3D" id="3.40.140.10">
    <property type="entry name" value="Cytidine Deaminase, domain 2"/>
    <property type="match status" value="1"/>
</dbReference>
<comment type="catalytic activity">
    <reaction evidence="14 15">
        <text>2,5-diamino-6-hydroxy-4-(5-phosphoribosylamino)-pyrimidine + H2O + H(+) = 5-amino-6-(5-phospho-D-ribosylamino)uracil + NH4(+)</text>
        <dbReference type="Rhea" id="RHEA:21868"/>
        <dbReference type="ChEBI" id="CHEBI:15377"/>
        <dbReference type="ChEBI" id="CHEBI:15378"/>
        <dbReference type="ChEBI" id="CHEBI:28938"/>
        <dbReference type="ChEBI" id="CHEBI:58453"/>
        <dbReference type="ChEBI" id="CHEBI:58614"/>
        <dbReference type="EC" id="3.5.4.26"/>
    </reaction>
</comment>
<dbReference type="InterPro" id="IPR050765">
    <property type="entry name" value="Riboflavin_Biosynth_HTPR"/>
</dbReference>
<evidence type="ECO:0000259" key="19">
    <source>
        <dbReference type="PROSITE" id="PS51747"/>
    </source>
</evidence>
<evidence type="ECO:0000256" key="10">
    <source>
        <dbReference type="ARBA" id="ARBA00022857"/>
    </source>
</evidence>
<dbReference type="Pfam" id="PF00383">
    <property type="entry name" value="dCMP_cyt_deam_1"/>
    <property type="match status" value="1"/>
</dbReference>
<comment type="catalytic activity">
    <reaction evidence="13 15">
        <text>5-amino-6-(5-phospho-D-ribitylamino)uracil + NADP(+) = 5-amino-6-(5-phospho-D-ribosylamino)uracil + NADPH + H(+)</text>
        <dbReference type="Rhea" id="RHEA:17845"/>
        <dbReference type="ChEBI" id="CHEBI:15378"/>
        <dbReference type="ChEBI" id="CHEBI:57783"/>
        <dbReference type="ChEBI" id="CHEBI:58349"/>
        <dbReference type="ChEBI" id="CHEBI:58421"/>
        <dbReference type="ChEBI" id="CHEBI:58453"/>
        <dbReference type="EC" id="1.1.1.193"/>
    </reaction>
</comment>
<comment type="caution">
    <text evidence="20">The sequence shown here is derived from an EMBL/GenBank/DDBJ whole genome shotgun (WGS) entry which is preliminary data.</text>
</comment>
<dbReference type="InterPro" id="IPR024072">
    <property type="entry name" value="DHFR-like_dom_sf"/>
</dbReference>
<dbReference type="SUPFAM" id="SSF53927">
    <property type="entry name" value="Cytidine deaminase-like"/>
    <property type="match status" value="1"/>
</dbReference>
<dbReference type="InterPro" id="IPR011549">
    <property type="entry name" value="RibD_C"/>
</dbReference>
<feature type="binding site" evidence="17">
    <location>
        <position position="292"/>
    </location>
    <ligand>
        <name>substrate</name>
    </ligand>
</feature>
<keyword evidence="7 15" id="KW-0479">Metal-binding</keyword>
<evidence type="ECO:0000256" key="2">
    <source>
        <dbReference type="ARBA" id="ARBA00004882"/>
    </source>
</evidence>
<dbReference type="AlphaFoldDB" id="A0A928KNZ6"/>
<evidence type="ECO:0000256" key="18">
    <source>
        <dbReference type="PIRSR" id="PIRSR006769-3"/>
    </source>
</evidence>
<feature type="binding site" evidence="18">
    <location>
        <position position="50"/>
    </location>
    <ligand>
        <name>Zn(2+)</name>
        <dbReference type="ChEBI" id="CHEBI:29105"/>
        <note>catalytic</note>
    </ligand>
</feature>
<dbReference type="EC" id="1.1.1.193" evidence="15"/>
<comment type="function">
    <text evidence="1 15">Converts 2,5-diamino-6-(ribosylamino)-4(3h)-pyrimidinone 5'-phosphate into 5-amino-6-(ribosylamino)-2,4(1h,3h)-pyrimidinedione 5'-phosphate.</text>
</comment>
<dbReference type="Proteomes" id="UP000754750">
    <property type="component" value="Unassembled WGS sequence"/>
</dbReference>
<feature type="binding site" evidence="17">
    <location>
        <position position="184"/>
    </location>
    <ligand>
        <name>substrate</name>
    </ligand>
</feature>
<dbReference type="EC" id="3.5.4.26" evidence="15"/>
<keyword evidence="9 15" id="KW-0862">Zinc</keyword>
<comment type="pathway">
    <text evidence="2 15">Cofactor biosynthesis; riboflavin biosynthesis; 5-amino-6-(D-ribitylamino)uracil from GTP: step 2/4.</text>
</comment>
<feature type="binding site" evidence="17">
    <location>
        <begin position="294"/>
        <end position="300"/>
    </location>
    <ligand>
        <name>NADP(+)</name>
        <dbReference type="ChEBI" id="CHEBI:58349"/>
    </ligand>
</feature>
<evidence type="ECO:0000256" key="1">
    <source>
        <dbReference type="ARBA" id="ARBA00002151"/>
    </source>
</evidence>
<dbReference type="CDD" id="cd01284">
    <property type="entry name" value="Riboflavin_deaminase-reductase"/>
    <property type="match status" value="1"/>
</dbReference>
<dbReference type="GO" id="GO:0009231">
    <property type="term" value="P:riboflavin biosynthetic process"/>
    <property type="evidence" value="ECO:0007669"/>
    <property type="project" value="UniProtKB-KW"/>
</dbReference>
<dbReference type="PANTHER" id="PTHR38011:SF7">
    <property type="entry name" value="2,5-DIAMINO-6-RIBOSYLAMINO-4(3H)-PYRIMIDINONE 5'-PHOSPHATE REDUCTASE"/>
    <property type="match status" value="1"/>
</dbReference>
<dbReference type="InterPro" id="IPR004794">
    <property type="entry name" value="Eubact_RibD"/>
</dbReference>
<protein>
    <recommendedName>
        <fullName evidence="15">Riboflavin biosynthesis protein RibD</fullName>
    </recommendedName>
    <domain>
        <recommendedName>
            <fullName evidence="15">Diaminohydroxyphosphoribosylaminopyrimidine deaminase</fullName>
            <shortName evidence="15">DRAP deaminase</shortName>
            <ecNumber evidence="15">3.5.4.26</ecNumber>
        </recommendedName>
        <alternativeName>
            <fullName evidence="15">Riboflavin-specific deaminase</fullName>
        </alternativeName>
    </domain>
    <domain>
        <recommendedName>
            <fullName evidence="15">5-amino-6-(5-phosphoribosylamino)uracil reductase</fullName>
            <ecNumber evidence="15">1.1.1.193</ecNumber>
        </recommendedName>
        <alternativeName>
            <fullName evidence="15">HTP reductase</fullName>
        </alternativeName>
    </domain>
</protein>
<evidence type="ECO:0000256" key="6">
    <source>
        <dbReference type="ARBA" id="ARBA00022619"/>
    </source>
</evidence>
<feature type="domain" description="CMP/dCMP-type deaminase" evidence="19">
    <location>
        <begin position="1"/>
        <end position="122"/>
    </location>
</feature>
<sequence length="365" mass="39782">MTDTQYMSMAVELAKKGCGWVNPNPMVGAVIVKDGRVIGQGYHERYGALHAERNALASCESSPAGATIYVTLEPCCHYGKTPPCTDAILESGIRRVVIGSRDPNPQVSGKGVKILRSRGIEVTENIKKDECDALNRSFFHYIQNGTPYVVMKYAMTLDGKIATRTGKSRWITGEAARRRVQEDRHRYAAIMVGIGTVLADDPLLTCRMENGRNPLRIVCDTRLRTPLHARLVTSAAVAGTLLATAVTDREKHRPYLEAGCNLAVLPEKDGRIDLNCLMRVLGERKIDSVLLEGGGILNWSALQSGIVNRVQAYIAPKLLGGAKTPVAGPGVDSPQEAFRLGQPTLTRLGEDLLWESEVLTCSQES</sequence>
<name>A0A928KNZ6_9FIRM</name>
<feature type="binding site" evidence="17">
    <location>
        <position position="196"/>
    </location>
    <ligand>
        <name>NADP(+)</name>
        <dbReference type="ChEBI" id="CHEBI:58349"/>
    </ligand>
</feature>
<evidence type="ECO:0000256" key="3">
    <source>
        <dbReference type="ARBA" id="ARBA00004910"/>
    </source>
</evidence>
<feature type="binding site" evidence="17">
    <location>
        <position position="170"/>
    </location>
    <ligand>
        <name>NADP(+)</name>
        <dbReference type="ChEBI" id="CHEBI:58349"/>
    </ligand>
</feature>
<dbReference type="NCBIfam" id="TIGR00227">
    <property type="entry name" value="ribD_Cterm"/>
    <property type="match status" value="1"/>
</dbReference>
<dbReference type="EMBL" id="SVNY01000001">
    <property type="protein sequence ID" value="MBE6832117.1"/>
    <property type="molecule type" value="Genomic_DNA"/>
</dbReference>
<gene>
    <name evidence="20" type="primary">ribD</name>
    <name evidence="20" type="ORF">E7512_00790</name>
</gene>
<dbReference type="RefSeq" id="WP_020073125.1">
    <property type="nucleotide sequence ID" value="NZ_JBKWRC010000001.1"/>
</dbReference>
<organism evidence="20 21">
    <name type="scientific">Faecalispora sporosphaeroides</name>
    <dbReference type="NCBI Taxonomy" id="1549"/>
    <lineage>
        <taxon>Bacteria</taxon>
        <taxon>Bacillati</taxon>
        <taxon>Bacillota</taxon>
        <taxon>Clostridia</taxon>
        <taxon>Eubacteriales</taxon>
        <taxon>Oscillospiraceae</taxon>
        <taxon>Faecalispora</taxon>
    </lineage>
</organism>
<feature type="binding site" evidence="18">
    <location>
        <position position="75"/>
    </location>
    <ligand>
        <name>Zn(2+)</name>
        <dbReference type="ChEBI" id="CHEBI:29105"/>
        <note>catalytic</note>
    </ligand>
</feature>
<evidence type="ECO:0000256" key="16">
    <source>
        <dbReference type="PIRSR" id="PIRSR006769-1"/>
    </source>
</evidence>
<dbReference type="InterPro" id="IPR016193">
    <property type="entry name" value="Cytidine_deaminase-like"/>
</dbReference>
<feature type="binding site" evidence="17">
    <location>
        <position position="154"/>
    </location>
    <ligand>
        <name>NADP(+)</name>
        <dbReference type="ChEBI" id="CHEBI:58349"/>
    </ligand>
</feature>
<dbReference type="NCBIfam" id="TIGR00326">
    <property type="entry name" value="eubact_ribD"/>
    <property type="match status" value="1"/>
</dbReference>
<feature type="binding site" evidence="17">
    <location>
        <position position="168"/>
    </location>
    <ligand>
        <name>substrate</name>
    </ligand>
</feature>
<keyword evidence="11 15" id="KW-0560">Oxidoreductase</keyword>
<evidence type="ECO:0000256" key="15">
    <source>
        <dbReference type="PIRNR" id="PIRNR006769"/>
    </source>
</evidence>
<dbReference type="GO" id="GO:0050661">
    <property type="term" value="F:NADP binding"/>
    <property type="evidence" value="ECO:0007669"/>
    <property type="project" value="InterPro"/>
</dbReference>
<dbReference type="GO" id="GO:0008703">
    <property type="term" value="F:5-amino-6-(5-phosphoribosylamino)uracil reductase activity"/>
    <property type="evidence" value="ECO:0007669"/>
    <property type="project" value="UniProtKB-EC"/>
</dbReference>
<dbReference type="PANTHER" id="PTHR38011">
    <property type="entry name" value="DIHYDROFOLATE REDUCTASE FAMILY PROTEIN (AFU_ORTHOLOGUE AFUA_8G06820)"/>
    <property type="match status" value="1"/>
</dbReference>
<evidence type="ECO:0000256" key="13">
    <source>
        <dbReference type="ARBA" id="ARBA00049861"/>
    </source>
</evidence>
<dbReference type="InterPro" id="IPR002125">
    <property type="entry name" value="CMP_dCMP_dom"/>
</dbReference>
<comment type="similarity">
    <text evidence="5 15">In the C-terminal section; belongs to the HTP reductase family.</text>
</comment>
<feature type="binding site" evidence="17">
    <location>
        <position position="200"/>
    </location>
    <ligand>
        <name>NADP(+)</name>
        <dbReference type="ChEBI" id="CHEBI:58349"/>
    </ligand>
</feature>
<dbReference type="Pfam" id="PF01872">
    <property type="entry name" value="RibD_C"/>
    <property type="match status" value="1"/>
</dbReference>
<reference evidence="20" key="1">
    <citation type="submission" date="2019-04" db="EMBL/GenBank/DDBJ databases">
        <title>Evolution of Biomass-Degrading Anaerobic Consortia Revealed by Metagenomics.</title>
        <authorList>
            <person name="Peng X."/>
        </authorList>
    </citation>
    <scope>NUCLEOTIDE SEQUENCE</scope>
    <source>
        <strain evidence="20">SIG551</strain>
    </source>
</reference>
<evidence type="ECO:0000256" key="11">
    <source>
        <dbReference type="ARBA" id="ARBA00023002"/>
    </source>
</evidence>
<evidence type="ECO:0000256" key="5">
    <source>
        <dbReference type="ARBA" id="ARBA00007417"/>
    </source>
</evidence>
<dbReference type="GO" id="GO:0008835">
    <property type="term" value="F:diaminohydroxyphosphoribosylaminopyrimidine deaminase activity"/>
    <property type="evidence" value="ECO:0007669"/>
    <property type="project" value="UniProtKB-EC"/>
</dbReference>
<feature type="binding site" evidence="18">
    <location>
        <position position="84"/>
    </location>
    <ligand>
        <name>Zn(2+)</name>
        <dbReference type="ChEBI" id="CHEBI:29105"/>
        <note>catalytic</note>
    </ligand>
</feature>
<proteinExistence type="inferred from homology"/>
<feature type="binding site" evidence="17">
    <location>
        <position position="204"/>
    </location>
    <ligand>
        <name>substrate</name>
    </ligand>
</feature>
<feature type="binding site" evidence="17">
    <location>
        <position position="221"/>
    </location>
    <ligand>
        <name>NADP(+)</name>
        <dbReference type="ChEBI" id="CHEBI:58349"/>
    </ligand>
</feature>
<feature type="binding site" evidence="17">
    <location>
        <position position="207"/>
    </location>
    <ligand>
        <name>substrate</name>
    </ligand>
</feature>
<dbReference type="InterPro" id="IPR002734">
    <property type="entry name" value="RibDG_C"/>
</dbReference>
<dbReference type="InterPro" id="IPR016192">
    <property type="entry name" value="APOBEC/CMP_deaminase_Zn-bd"/>
</dbReference>
<evidence type="ECO:0000256" key="17">
    <source>
        <dbReference type="PIRSR" id="PIRSR006769-2"/>
    </source>
</evidence>
<evidence type="ECO:0000313" key="21">
    <source>
        <dbReference type="Proteomes" id="UP000754750"/>
    </source>
</evidence>
<dbReference type="PROSITE" id="PS00903">
    <property type="entry name" value="CYT_DCMP_DEAMINASES_1"/>
    <property type="match status" value="1"/>
</dbReference>